<dbReference type="RefSeq" id="WP_009582093.1">
    <property type="nucleotide sequence ID" value="NZ_AMZN01000071.1"/>
</dbReference>
<keyword evidence="2" id="KW-0645">Protease</keyword>
<evidence type="ECO:0000256" key="5">
    <source>
        <dbReference type="ARBA" id="ARBA00023049"/>
    </source>
</evidence>
<dbReference type="InterPro" id="IPR011765">
    <property type="entry name" value="Pept_M16_N"/>
</dbReference>
<dbReference type="InterPro" id="IPR050626">
    <property type="entry name" value="Peptidase_M16"/>
</dbReference>
<evidence type="ECO:0000256" key="3">
    <source>
        <dbReference type="ARBA" id="ARBA00022801"/>
    </source>
</evidence>
<dbReference type="InterPro" id="IPR007863">
    <property type="entry name" value="Peptidase_M16_C"/>
</dbReference>
<dbReference type="PANTHER" id="PTHR43690:SF17">
    <property type="entry name" value="PROTEIN YHJJ"/>
    <property type="match status" value="1"/>
</dbReference>
<dbReference type="InterPro" id="IPR011249">
    <property type="entry name" value="Metalloenz_LuxS/M16"/>
</dbReference>
<evidence type="ECO:0000313" key="9">
    <source>
        <dbReference type="EMBL" id="ELR69551.1"/>
    </source>
</evidence>
<dbReference type="eggNOG" id="COG0612">
    <property type="taxonomic scope" value="Bacteria"/>
</dbReference>
<dbReference type="AlphaFoldDB" id="L8JKU3"/>
<comment type="caution">
    <text evidence="9">The sequence shown here is derived from an EMBL/GenBank/DDBJ whole genome shotgun (WGS) entry which is preliminary data.</text>
</comment>
<dbReference type="GO" id="GO:0006508">
    <property type="term" value="P:proteolysis"/>
    <property type="evidence" value="ECO:0007669"/>
    <property type="project" value="UniProtKB-KW"/>
</dbReference>
<dbReference type="GO" id="GO:0046872">
    <property type="term" value="F:metal ion binding"/>
    <property type="evidence" value="ECO:0007669"/>
    <property type="project" value="InterPro"/>
</dbReference>
<evidence type="ECO:0000259" key="7">
    <source>
        <dbReference type="Pfam" id="PF00675"/>
    </source>
</evidence>
<feature type="domain" description="Peptidase M16 C-terminal" evidence="8">
    <location>
        <begin position="194"/>
        <end position="370"/>
    </location>
</feature>
<keyword evidence="4" id="KW-0862">Zinc</keyword>
<evidence type="ECO:0000256" key="6">
    <source>
        <dbReference type="SAM" id="SignalP"/>
    </source>
</evidence>
<dbReference type="PANTHER" id="PTHR43690">
    <property type="entry name" value="NARDILYSIN"/>
    <property type="match status" value="1"/>
</dbReference>
<feature type="signal peptide" evidence="6">
    <location>
        <begin position="1"/>
        <end position="20"/>
    </location>
</feature>
<dbReference type="STRING" id="1237149.C900_04939"/>
<protein>
    <submittedName>
        <fullName evidence="9">Insulinase-like:Peptidase M16</fullName>
    </submittedName>
</protein>
<evidence type="ECO:0000256" key="1">
    <source>
        <dbReference type="ARBA" id="ARBA00007261"/>
    </source>
</evidence>
<keyword evidence="3" id="KW-0378">Hydrolase</keyword>
<dbReference type="PATRIC" id="fig|1237149.3.peg.4407"/>
<gene>
    <name evidence="9" type="ORF">C900_04939</name>
</gene>
<evidence type="ECO:0000256" key="2">
    <source>
        <dbReference type="ARBA" id="ARBA00022670"/>
    </source>
</evidence>
<evidence type="ECO:0000256" key="4">
    <source>
        <dbReference type="ARBA" id="ARBA00022833"/>
    </source>
</evidence>
<name>L8JKU3_9BACT</name>
<dbReference type="Gene3D" id="3.30.830.10">
    <property type="entry name" value="Metalloenzyme, LuxS/M16 peptidase-like"/>
    <property type="match status" value="2"/>
</dbReference>
<evidence type="ECO:0000313" key="10">
    <source>
        <dbReference type="Proteomes" id="UP000011135"/>
    </source>
</evidence>
<reference evidence="9 10" key="1">
    <citation type="submission" date="2012-12" db="EMBL/GenBank/DDBJ databases">
        <title>Genome assembly of Fulvivirga imtechensis AK7.</title>
        <authorList>
            <person name="Nupur N."/>
            <person name="Khatri I."/>
            <person name="Kumar R."/>
            <person name="Subramanian S."/>
            <person name="Pinnaka A."/>
        </authorList>
    </citation>
    <scope>NUCLEOTIDE SEQUENCE [LARGE SCALE GENOMIC DNA]</scope>
    <source>
        <strain evidence="9 10">AK7</strain>
    </source>
</reference>
<keyword evidence="10" id="KW-1185">Reference proteome</keyword>
<feature type="chain" id="PRO_5003993289" evidence="6">
    <location>
        <begin position="21"/>
        <end position="453"/>
    </location>
</feature>
<keyword evidence="5" id="KW-0482">Metalloprotease</keyword>
<proteinExistence type="inferred from homology"/>
<sequence>MKKAAIMFILFFAFTLSLNAQKSNKIEFTEYDLDNGLHVILHKDNSTPIVAVTIMYHVGSKNEDPERTGFAHFFEHLLFEGSENIKRGEFDKYITNAGGVNNANTSFDRTFYYELLPSNQLELGLWLESERLMHANIETIGVETQREVVKEEKRQRYDNRPYGSLMIEVFKRAYTKHPYQWMPIGSLDHLTAASLEEFIDFYKTYYVPENATLSIAGDIDVEETKKLVAKYFADIPSGGKDIPRPDIVEPEQKKEVRDIVYDQIQLPAVVEAYHIPAQGTEDAYALSMLSTLLSDGQSSRMYKSLVDEQQKAISAGAFPFALEDPGLYLIYAIANMGVNVEELESSVDEQIERVKNELISETEFQKIRNQVENDFISQNSTMAGVAENLANYHVYFGDANLVNTEIERFMSVTREDIQTVANKYLKKENRVVLYYLPESARDQPAESEVKADN</sequence>
<keyword evidence="6" id="KW-0732">Signal</keyword>
<dbReference type="SUPFAM" id="SSF63411">
    <property type="entry name" value="LuxS/MPP-like metallohydrolase"/>
    <property type="match status" value="2"/>
</dbReference>
<accession>L8JKU3</accession>
<dbReference type="EMBL" id="AMZN01000071">
    <property type="protein sequence ID" value="ELR69551.1"/>
    <property type="molecule type" value="Genomic_DNA"/>
</dbReference>
<dbReference type="GO" id="GO:0008237">
    <property type="term" value="F:metallopeptidase activity"/>
    <property type="evidence" value="ECO:0007669"/>
    <property type="project" value="UniProtKB-KW"/>
</dbReference>
<organism evidence="9 10">
    <name type="scientific">Fulvivirga imtechensis AK7</name>
    <dbReference type="NCBI Taxonomy" id="1237149"/>
    <lineage>
        <taxon>Bacteria</taxon>
        <taxon>Pseudomonadati</taxon>
        <taxon>Bacteroidota</taxon>
        <taxon>Cytophagia</taxon>
        <taxon>Cytophagales</taxon>
        <taxon>Fulvivirgaceae</taxon>
        <taxon>Fulvivirga</taxon>
    </lineage>
</organism>
<comment type="similarity">
    <text evidence="1">Belongs to the peptidase M16 family.</text>
</comment>
<dbReference type="Proteomes" id="UP000011135">
    <property type="component" value="Unassembled WGS sequence"/>
</dbReference>
<feature type="domain" description="Peptidase M16 N-terminal" evidence="7">
    <location>
        <begin position="39"/>
        <end position="175"/>
    </location>
</feature>
<evidence type="ECO:0000259" key="8">
    <source>
        <dbReference type="Pfam" id="PF05193"/>
    </source>
</evidence>
<dbReference type="OrthoDB" id="9811314at2"/>
<dbReference type="Pfam" id="PF00675">
    <property type="entry name" value="Peptidase_M16"/>
    <property type="match status" value="1"/>
</dbReference>
<dbReference type="Pfam" id="PF05193">
    <property type="entry name" value="Peptidase_M16_C"/>
    <property type="match status" value="1"/>
</dbReference>